<evidence type="ECO:0000256" key="1">
    <source>
        <dbReference type="SAM" id="MobiDB-lite"/>
    </source>
</evidence>
<protein>
    <submittedName>
        <fullName evidence="2">Uncharacterized protein</fullName>
    </submittedName>
</protein>
<comment type="caution">
    <text evidence="2">The sequence shown here is derived from an EMBL/GenBank/DDBJ whole genome shotgun (WGS) entry which is preliminary data.</text>
</comment>
<reference evidence="2" key="1">
    <citation type="journal article" date="2016" name="Insect Biochem. Mol. Biol.">
        <title>Multifaceted biological insights from a draft genome sequence of the tobacco hornworm moth, Manduca sexta.</title>
        <authorList>
            <person name="Kanost M.R."/>
            <person name="Arrese E.L."/>
            <person name="Cao X."/>
            <person name="Chen Y.R."/>
            <person name="Chellapilla S."/>
            <person name="Goldsmith M.R."/>
            <person name="Grosse-Wilde E."/>
            <person name="Heckel D.G."/>
            <person name="Herndon N."/>
            <person name="Jiang H."/>
            <person name="Papanicolaou A."/>
            <person name="Qu J."/>
            <person name="Soulages J.L."/>
            <person name="Vogel H."/>
            <person name="Walters J."/>
            <person name="Waterhouse R.M."/>
            <person name="Ahn S.J."/>
            <person name="Almeida F.C."/>
            <person name="An C."/>
            <person name="Aqrawi P."/>
            <person name="Bretschneider A."/>
            <person name="Bryant W.B."/>
            <person name="Bucks S."/>
            <person name="Chao H."/>
            <person name="Chevignon G."/>
            <person name="Christen J.M."/>
            <person name="Clarke D.F."/>
            <person name="Dittmer N.T."/>
            <person name="Ferguson L.C.F."/>
            <person name="Garavelou S."/>
            <person name="Gordon K.H.J."/>
            <person name="Gunaratna R.T."/>
            <person name="Han Y."/>
            <person name="Hauser F."/>
            <person name="He Y."/>
            <person name="Heidel-Fischer H."/>
            <person name="Hirsh A."/>
            <person name="Hu Y."/>
            <person name="Jiang H."/>
            <person name="Kalra D."/>
            <person name="Klinner C."/>
            <person name="Konig C."/>
            <person name="Kovar C."/>
            <person name="Kroll A.R."/>
            <person name="Kuwar S.S."/>
            <person name="Lee S.L."/>
            <person name="Lehman R."/>
            <person name="Li K."/>
            <person name="Li Z."/>
            <person name="Liang H."/>
            <person name="Lovelace S."/>
            <person name="Lu Z."/>
            <person name="Mansfield J.H."/>
            <person name="McCulloch K.J."/>
            <person name="Mathew T."/>
            <person name="Morton B."/>
            <person name="Muzny D.M."/>
            <person name="Neunemann D."/>
            <person name="Ongeri F."/>
            <person name="Pauchet Y."/>
            <person name="Pu L.L."/>
            <person name="Pyrousis I."/>
            <person name="Rao X.J."/>
            <person name="Redding A."/>
            <person name="Roesel C."/>
            <person name="Sanchez-Gracia A."/>
            <person name="Schaack S."/>
            <person name="Shukla A."/>
            <person name="Tetreau G."/>
            <person name="Wang Y."/>
            <person name="Xiong G.H."/>
            <person name="Traut W."/>
            <person name="Walsh T.K."/>
            <person name="Worley K.C."/>
            <person name="Wu D."/>
            <person name="Wu W."/>
            <person name="Wu Y.Q."/>
            <person name="Zhang X."/>
            <person name="Zou Z."/>
            <person name="Zucker H."/>
            <person name="Briscoe A.D."/>
            <person name="Burmester T."/>
            <person name="Clem R.J."/>
            <person name="Feyereisen R."/>
            <person name="Grimmelikhuijzen C.J.P."/>
            <person name="Hamodrakas S.J."/>
            <person name="Hansson B.S."/>
            <person name="Huguet E."/>
            <person name="Jermiin L.S."/>
            <person name="Lan Q."/>
            <person name="Lehman H.K."/>
            <person name="Lorenzen M."/>
            <person name="Merzendorfer H."/>
            <person name="Michalopoulos I."/>
            <person name="Morton D.B."/>
            <person name="Muthukrishnan S."/>
            <person name="Oakeshott J.G."/>
            <person name="Palmer W."/>
            <person name="Park Y."/>
            <person name="Passarelli A.L."/>
            <person name="Rozas J."/>
            <person name="Schwartz L.M."/>
            <person name="Smith W."/>
            <person name="Southgate A."/>
            <person name="Vilcinskas A."/>
            <person name="Vogt R."/>
            <person name="Wang P."/>
            <person name="Werren J."/>
            <person name="Yu X.Q."/>
            <person name="Zhou J.J."/>
            <person name="Brown S.J."/>
            <person name="Scherer S.E."/>
            <person name="Richards S."/>
            <person name="Blissard G.W."/>
        </authorList>
    </citation>
    <scope>NUCLEOTIDE SEQUENCE</scope>
</reference>
<sequence length="1838" mass="208177">MEIENSKQVVESTKLQAHGLHKPMFAKSGDKLMTTYVKNKNIIEQNKKKCTSKLPRFVRNSSFYRTNKNLCKQNGKDNAGDIIIGTNKRSNRIQKPKSNEPHKQKPSGIPRRKDINEESITDNASLKKQSEHLFEAKNIQRIQMLINADLCPEDRTQATSVVSAKPIPTLGQIYRPDSLIETDRFHDWFMSLNTPLNSFEFNPAIQLRHSIDSDHRESPLCDVEIDTSYDDSTLVVDRINLIQQIYKTTNESVKEWITSDVECLGVDNESGYRSSSPENLRRAIIINSKQTAPSVKSTHENNEINVTKKTSVKFSNDSNDIEKEGIVKKEECLADSSKINEINTEFGTKQFRLSKDKLFEHEEYILKVKELNDQDRECRKENISYIECPSEILQKTINFEGCDSSKTVSSILATDTELIEELSSQCTLERIDDCSILEVHSADDWTPQCKSRRSENLLKTPSNDKETALKYLHRNSREHDENNSRQHYHNSNCWKKQLLRQKFKTRCSKKERCKKCRRFRTYPSIRYRFTKRLDSFRKQLWVRICRKRWNHVWKKTAERWALWSKSPSKLKKVRMMHYLQRAIIWEDAKVQTTLLVFRETGTGTVLREQKSAAISALIKFESNKYYDLPNTSKSMSKKSRINSGPSMFPFLHNSKEKFLLEKNKDNFEMMLQHSYAPEKFATVKNNCNKEETFDNIINKIATSTSPIFIQIKNDIQSSANHIQLQMPALMDAGTQMYIDYHNEETDAFRDRFASSVATVTSSHVFHSPSAANTETKHIHADNNKDTESENKIKKSYDIETQAVPTRPIRISRAITTPPIGRRDCTVAGTTTSVDAIQKKHFAVQAIPLTTTFTYTKPKLLSISSAMMKTTSATVSKQDVTTAGVPGNDVNLIESCQGLTAPYPQNCLCNRADYKPCKNETKAADRLNSSSYIISHNPQNYKRTVNADIFITKEALPISTTRNDTIEPMKPEIKSMTLFNNDFLVGNKSVIIDIAKSTEETCLRMSKKTTSPTNTGYLIKKISSTGTYTKGDNQTLVGSINQTLNEANNNLAKEIKDSIMTTNAHFDADGRLKAPTGRDVESAVEGRNRSTTYTDVQIEARPILIEKATDYINKKSFVEEKSVSTQLLTNFEMNTGLVVQDGTTIIPSKKRLVENKSIRTSILNNVENQIPPESMEKSTCITNNISYTYFVDFGDQFQPEYDEQTTSIDNKHLLKENSLSTSKNVEEETTSIDYTTIPANNRSFIESQTQCQTPPHYIQGEYHPPPCVNHNLLMSELFYKLNHTVDEMATQTEQHHNEVGTTPSAALPKPCQLPKFATAVPTQTSESFINKVKDTEPCRGCACAAPKYDCGTSTKASNLACATQTSPHQRNKEITISACNQICSKPSRKQIPNIHDPINDKIVSLSRLIGQRDANTENNSHRHPSSMPSSALNATNWIKTCASLQRREYACQSVENCDKSILEDLKHLNSDMITSTSEPYNKINNKPVKHKDFVISTLPAFTLSRDSLADVLPIQKVVKCISSTEIPSKDPIMVDQATSDVVNVKDVKECTLQACPEISNKATDFPVSENRKSACVLTSRCLLPTAAPYCYPNSFDQVPKDCVFIYREPRCVVYNQQTDAEVQRKPSNKDVEVEPIDIQHQTHVSVGSSIPSGKPICYHKKSTDIAGEVLSPRVYKALYETTKLVFKEDLSQSLPINYLHQQPSFRNAAINSKPLNTDFKFTMVQNPEVRSATVMTTQCKSLQKSRHFVDQSTQPDDVETKDRDVDVNTQTHSACRVSFTDVTAEKDCSEDCVKTHLAASCRYYSNLLTKQIGRVKENSVVLSRGPDPLEGRPHHGHRA</sequence>
<proteinExistence type="predicted"/>
<name>A0A921ZAU9_MANSE</name>
<gene>
    <name evidence="2" type="ORF">O3G_MSEX008197</name>
</gene>
<dbReference type="EMBL" id="JH668445">
    <property type="protein sequence ID" value="KAG6453489.1"/>
    <property type="molecule type" value="Genomic_DNA"/>
</dbReference>
<accession>A0A921ZAU9</accession>
<dbReference type="Proteomes" id="UP000791440">
    <property type="component" value="Unassembled WGS sequence"/>
</dbReference>
<evidence type="ECO:0000313" key="2">
    <source>
        <dbReference type="EMBL" id="KAG6453489.1"/>
    </source>
</evidence>
<feature type="region of interest" description="Disordered" evidence="1">
    <location>
        <begin position="81"/>
        <end position="118"/>
    </location>
</feature>
<organism evidence="2 3">
    <name type="scientific">Manduca sexta</name>
    <name type="common">Tobacco hawkmoth</name>
    <name type="synonym">Tobacco hornworm</name>
    <dbReference type="NCBI Taxonomy" id="7130"/>
    <lineage>
        <taxon>Eukaryota</taxon>
        <taxon>Metazoa</taxon>
        <taxon>Ecdysozoa</taxon>
        <taxon>Arthropoda</taxon>
        <taxon>Hexapoda</taxon>
        <taxon>Insecta</taxon>
        <taxon>Pterygota</taxon>
        <taxon>Neoptera</taxon>
        <taxon>Endopterygota</taxon>
        <taxon>Lepidoptera</taxon>
        <taxon>Glossata</taxon>
        <taxon>Ditrysia</taxon>
        <taxon>Bombycoidea</taxon>
        <taxon>Sphingidae</taxon>
        <taxon>Sphinginae</taxon>
        <taxon>Sphingini</taxon>
        <taxon>Manduca</taxon>
    </lineage>
</organism>
<keyword evidence="3" id="KW-1185">Reference proteome</keyword>
<reference evidence="2" key="2">
    <citation type="submission" date="2020-12" db="EMBL/GenBank/DDBJ databases">
        <authorList>
            <person name="Kanost M."/>
        </authorList>
    </citation>
    <scope>NUCLEOTIDE SEQUENCE</scope>
</reference>
<evidence type="ECO:0000313" key="3">
    <source>
        <dbReference type="Proteomes" id="UP000791440"/>
    </source>
</evidence>